<dbReference type="Proteomes" id="UP000050360">
    <property type="component" value="Unassembled WGS sequence"/>
</dbReference>
<keyword evidence="1" id="KW-0472">Membrane</keyword>
<dbReference type="EMBL" id="LKCM01000218">
    <property type="protein sequence ID" value="KPQ42612.1"/>
    <property type="molecule type" value="Genomic_DNA"/>
</dbReference>
<protein>
    <submittedName>
        <fullName evidence="2">Uncharacterized protein</fullName>
    </submittedName>
</protein>
<sequence length="132" mass="14642">MGFSTSAVMVIFIASILQMASIFYPMADMSYRQVQEAKKSSNELWDEKLNTKIVITNWDQDGRNLTVFNNGSMTLNSSKINVILNGKFDSSYTVNPGGVWPPETSINVTIELVSGRVKIITENGAADYYSLT</sequence>
<keyword evidence="1" id="KW-0812">Transmembrane</keyword>
<accession>A0A0P7ZG61</accession>
<evidence type="ECO:0000256" key="1">
    <source>
        <dbReference type="SAM" id="Phobius"/>
    </source>
</evidence>
<reference evidence="2 3" key="1">
    <citation type="submission" date="2015-09" db="EMBL/GenBank/DDBJ databases">
        <title>A metagenomics-based metabolic model of nitrate-dependent anaerobic oxidation of methane by Methanoperedens-like archaea.</title>
        <authorList>
            <person name="Arshad A."/>
            <person name="Speth D.R."/>
            <person name="De Graaf R.M."/>
            <person name="Op Den Camp H.J."/>
            <person name="Jetten M.S."/>
            <person name="Welte C.U."/>
        </authorList>
    </citation>
    <scope>NUCLEOTIDE SEQUENCE [LARGE SCALE GENOMIC DNA]</scope>
</reference>
<dbReference type="AlphaFoldDB" id="A0A0P7ZG61"/>
<keyword evidence="1" id="KW-1133">Transmembrane helix</keyword>
<proteinExistence type="predicted"/>
<organism evidence="2 3">
    <name type="scientific">Candidatus Methanoperedens nitratireducens</name>
    <dbReference type="NCBI Taxonomy" id="1392998"/>
    <lineage>
        <taxon>Archaea</taxon>
        <taxon>Methanobacteriati</taxon>
        <taxon>Methanobacteriota</taxon>
        <taxon>Stenosarchaea group</taxon>
        <taxon>Methanomicrobia</taxon>
        <taxon>Methanosarcinales</taxon>
        <taxon>ANME-2 cluster</taxon>
        <taxon>Candidatus Methanoperedentaceae</taxon>
        <taxon>Candidatus Methanoperedens</taxon>
    </lineage>
</organism>
<name>A0A0P7ZG61_9EURY</name>
<feature type="transmembrane region" description="Helical" evidence="1">
    <location>
        <begin position="6"/>
        <end position="24"/>
    </location>
</feature>
<gene>
    <name evidence="2" type="ORF">MPEBLZ_02822</name>
</gene>
<comment type="caution">
    <text evidence="2">The sequence shown here is derived from an EMBL/GenBank/DDBJ whole genome shotgun (WGS) entry which is preliminary data.</text>
</comment>
<evidence type="ECO:0000313" key="3">
    <source>
        <dbReference type="Proteomes" id="UP000050360"/>
    </source>
</evidence>
<evidence type="ECO:0000313" key="2">
    <source>
        <dbReference type="EMBL" id="KPQ42612.1"/>
    </source>
</evidence>